<dbReference type="Gene3D" id="3.10.200.10">
    <property type="entry name" value="Alpha carbonic anhydrase"/>
    <property type="match status" value="1"/>
</dbReference>
<sequence length="171" mass="19786">MGQYKQSKNYVEDLKQLSRDELRVPVVLFGVVLLVVAPQHVRLLTVHRVITDLDIEHFIFCEALLIIHFTQQVSVELHLVHRSEGGGITVMAILYKYGRSDSFLFQLNKHIDKLGKNTRRGGEEEEARVLVGIVRTRSLSRRTRRYFRYVGSLTTPPCTENVAWSTLFYIK</sequence>
<feature type="transmembrane region" description="Helical" evidence="1">
    <location>
        <begin position="21"/>
        <end position="41"/>
    </location>
</feature>
<dbReference type="GO" id="GO:0004089">
    <property type="term" value="F:carbonate dehydratase activity"/>
    <property type="evidence" value="ECO:0007669"/>
    <property type="project" value="InterPro"/>
</dbReference>
<dbReference type="EMBL" id="CP136891">
    <property type="protein sequence ID" value="WOK97394.1"/>
    <property type="molecule type" value="Genomic_DNA"/>
</dbReference>
<keyword evidence="1" id="KW-0812">Transmembrane</keyword>
<dbReference type="GO" id="GO:0006730">
    <property type="term" value="P:one-carbon metabolic process"/>
    <property type="evidence" value="ECO:0007669"/>
    <property type="project" value="TreeGrafter"/>
</dbReference>
<dbReference type="SUPFAM" id="SSF51069">
    <property type="entry name" value="Carbonic anhydrase"/>
    <property type="match status" value="1"/>
</dbReference>
<accession>A0AAQ3JY09</accession>
<keyword evidence="4" id="KW-1185">Reference proteome</keyword>
<evidence type="ECO:0000313" key="4">
    <source>
        <dbReference type="Proteomes" id="UP001327560"/>
    </source>
</evidence>
<evidence type="ECO:0000259" key="2">
    <source>
        <dbReference type="PROSITE" id="PS51144"/>
    </source>
</evidence>
<proteinExistence type="predicted"/>
<dbReference type="InterPro" id="IPR023561">
    <property type="entry name" value="Carbonic_anhydrase_a-class"/>
</dbReference>
<keyword evidence="1" id="KW-1133">Transmembrane helix</keyword>
<dbReference type="PANTHER" id="PTHR18952">
    <property type="entry name" value="CARBONIC ANHYDRASE"/>
    <property type="match status" value="1"/>
</dbReference>
<dbReference type="InterPro" id="IPR036398">
    <property type="entry name" value="CA_dom_sf"/>
</dbReference>
<evidence type="ECO:0000256" key="1">
    <source>
        <dbReference type="SAM" id="Phobius"/>
    </source>
</evidence>
<dbReference type="PANTHER" id="PTHR18952:SF236">
    <property type="entry name" value="ALPHA CARBONIC ANHYDRASE 1, CHLOROPLASTIC"/>
    <property type="match status" value="1"/>
</dbReference>
<feature type="domain" description="Alpha-carbonic anhydrase" evidence="2">
    <location>
        <begin position="1"/>
        <end position="171"/>
    </location>
</feature>
<dbReference type="Pfam" id="PF00194">
    <property type="entry name" value="Carb_anhydrase"/>
    <property type="match status" value="1"/>
</dbReference>
<evidence type="ECO:0000313" key="3">
    <source>
        <dbReference type="EMBL" id="WOK97394.1"/>
    </source>
</evidence>
<dbReference type="Proteomes" id="UP001327560">
    <property type="component" value="Chromosome 2"/>
</dbReference>
<reference evidence="3 4" key="1">
    <citation type="submission" date="2023-10" db="EMBL/GenBank/DDBJ databases">
        <title>Chromosome-scale genome assembly provides insights into flower coloration mechanisms of Canna indica.</title>
        <authorList>
            <person name="Li C."/>
        </authorList>
    </citation>
    <scope>NUCLEOTIDE SEQUENCE [LARGE SCALE GENOMIC DNA]</scope>
    <source>
        <tissue evidence="3">Flower</tissue>
    </source>
</reference>
<dbReference type="PROSITE" id="PS51144">
    <property type="entry name" value="ALPHA_CA_2"/>
    <property type="match status" value="1"/>
</dbReference>
<protein>
    <submittedName>
        <fullName evidence="3">Alpha carbonic anhydrase 1, chloroplastic-like</fullName>
    </submittedName>
</protein>
<dbReference type="InterPro" id="IPR001148">
    <property type="entry name" value="CA_dom"/>
</dbReference>
<organism evidence="3 4">
    <name type="scientific">Canna indica</name>
    <name type="common">Indian-shot</name>
    <dbReference type="NCBI Taxonomy" id="4628"/>
    <lineage>
        <taxon>Eukaryota</taxon>
        <taxon>Viridiplantae</taxon>
        <taxon>Streptophyta</taxon>
        <taxon>Embryophyta</taxon>
        <taxon>Tracheophyta</taxon>
        <taxon>Spermatophyta</taxon>
        <taxon>Magnoliopsida</taxon>
        <taxon>Liliopsida</taxon>
        <taxon>Zingiberales</taxon>
        <taxon>Cannaceae</taxon>
        <taxon>Canna</taxon>
    </lineage>
</organism>
<dbReference type="AlphaFoldDB" id="A0AAQ3JY09"/>
<dbReference type="GO" id="GO:0008270">
    <property type="term" value="F:zinc ion binding"/>
    <property type="evidence" value="ECO:0007669"/>
    <property type="project" value="InterPro"/>
</dbReference>
<name>A0AAQ3JY09_9LILI</name>
<keyword evidence="1" id="KW-0472">Membrane</keyword>
<gene>
    <name evidence="3" type="ORF">Cni_G06102</name>
</gene>